<feature type="domain" description="Glycosyl hydrolase family 13 catalytic" evidence="3">
    <location>
        <begin position="141"/>
        <end position="495"/>
    </location>
</feature>
<evidence type="ECO:0000313" key="4">
    <source>
        <dbReference type="Proteomes" id="UP000694941"/>
    </source>
</evidence>
<dbReference type="Proteomes" id="UP000694941">
    <property type="component" value="Unplaced"/>
</dbReference>
<sequence length="622" mass="71670">MSETMSLITNENGLKLSDNDDPSECLIPKNSSTDSELGLERQLCPYMLRSGYHEPYTIRPSHRTHRSNQNYSSRVGLLNIAKCKTTFFLHWNWATVRLGCFVILAFVIISMFCMVIRLVASGSKEAYGLRRDWWQGMVSYEIFPASFQDSDNDGYGDLVGLIQRLSYVQSLNVKSIRLNSIFSALDYPLEFSHIIDFLSVDPHLGRMEDFQNLVDELHTRGMRLILDINPSLTSDQHTWAAHWLQNSTGKYKYYYVNNETLDNLSEFDDEDKENPSRPFGSQFFLNWSHPAVQNEMDRVLNFWLQKGVDGFYMKGLRVMNSNNIYLVMKRWRHLLDTYSVDTDKKIMMVSEKFLKKLKDEESINLRLILDTCDLIDVQLHLSLDRTSSIETQVLQVAEWSSMSASPWTHWHLGNAETSRLATRVDTSYTFSAMIFLLMLPGSISLFYGDEINLQDSIDIITGKTFSVGQLCPMQWESTFEANFTHNKSLPWLPIRPDFMVNNVAQQSMNIALLRQVISVKQSSPSLWMKAFYDNGGVTSGKKMSTFIFHYIDENVVVLERHLQDNKKYVLFAEFGEIRRTLNFLRYFSNVKVLFSTSNNSNISNLSQFSMIPGTALIAEVGK</sequence>
<feature type="region of interest" description="Disordered" evidence="1">
    <location>
        <begin position="1"/>
        <end position="23"/>
    </location>
</feature>
<accession>A0ABM1T9U3</accession>
<evidence type="ECO:0000313" key="5">
    <source>
        <dbReference type="RefSeq" id="XP_022252649.1"/>
    </source>
</evidence>
<evidence type="ECO:0000256" key="1">
    <source>
        <dbReference type="SAM" id="MobiDB-lite"/>
    </source>
</evidence>
<keyword evidence="4" id="KW-1185">Reference proteome</keyword>
<feature type="compositionally biased region" description="Polar residues" evidence="1">
    <location>
        <begin position="1"/>
        <end position="12"/>
    </location>
</feature>
<proteinExistence type="predicted"/>
<evidence type="ECO:0000259" key="3">
    <source>
        <dbReference type="SMART" id="SM00642"/>
    </source>
</evidence>
<keyword evidence="2" id="KW-0812">Transmembrane</keyword>
<keyword evidence="2" id="KW-1133">Transmembrane helix</keyword>
<dbReference type="Gene3D" id="3.20.20.80">
    <property type="entry name" value="Glycosidases"/>
    <property type="match status" value="1"/>
</dbReference>
<dbReference type="PANTHER" id="PTHR10357">
    <property type="entry name" value="ALPHA-AMYLASE FAMILY MEMBER"/>
    <property type="match status" value="1"/>
</dbReference>
<organism evidence="4 5">
    <name type="scientific">Limulus polyphemus</name>
    <name type="common">Atlantic horseshoe crab</name>
    <dbReference type="NCBI Taxonomy" id="6850"/>
    <lineage>
        <taxon>Eukaryota</taxon>
        <taxon>Metazoa</taxon>
        <taxon>Ecdysozoa</taxon>
        <taxon>Arthropoda</taxon>
        <taxon>Chelicerata</taxon>
        <taxon>Merostomata</taxon>
        <taxon>Xiphosura</taxon>
        <taxon>Limulidae</taxon>
        <taxon>Limulus</taxon>
    </lineage>
</organism>
<dbReference type="PANTHER" id="PTHR10357:SF179">
    <property type="entry name" value="NEUTRAL AND BASIC AMINO ACID TRANSPORT PROTEIN RBAT"/>
    <property type="match status" value="1"/>
</dbReference>
<protein>
    <submittedName>
        <fullName evidence="5">Neutral and basic amino acid transport protein rBAT-like isoform X1</fullName>
    </submittedName>
</protein>
<dbReference type="InterPro" id="IPR017853">
    <property type="entry name" value="GH"/>
</dbReference>
<dbReference type="SUPFAM" id="SSF51445">
    <property type="entry name" value="(Trans)glycosidases"/>
    <property type="match status" value="1"/>
</dbReference>
<gene>
    <name evidence="5" type="primary">LOC106468596</name>
</gene>
<dbReference type="InterPro" id="IPR006047">
    <property type="entry name" value="GH13_cat_dom"/>
</dbReference>
<name>A0ABM1T9U3_LIMPO</name>
<evidence type="ECO:0000256" key="2">
    <source>
        <dbReference type="SAM" id="Phobius"/>
    </source>
</evidence>
<reference evidence="5" key="1">
    <citation type="submission" date="2025-08" db="UniProtKB">
        <authorList>
            <consortium name="RefSeq"/>
        </authorList>
    </citation>
    <scope>IDENTIFICATION</scope>
    <source>
        <tissue evidence="5">Muscle</tissue>
    </source>
</reference>
<dbReference type="RefSeq" id="XP_022252649.1">
    <property type="nucleotide sequence ID" value="XM_022396941.1"/>
</dbReference>
<dbReference type="Pfam" id="PF00128">
    <property type="entry name" value="Alpha-amylase"/>
    <property type="match status" value="1"/>
</dbReference>
<keyword evidence="2" id="KW-0472">Membrane</keyword>
<dbReference type="SMART" id="SM00642">
    <property type="entry name" value="Aamy"/>
    <property type="match status" value="1"/>
</dbReference>
<feature type="transmembrane region" description="Helical" evidence="2">
    <location>
        <begin position="96"/>
        <end position="120"/>
    </location>
</feature>
<dbReference type="GeneID" id="106468596"/>